<organism evidence="12 13">
    <name type="scientific">Biomphalaria glabrata</name>
    <name type="common">Bloodfluke planorb</name>
    <name type="synonym">Freshwater snail</name>
    <dbReference type="NCBI Taxonomy" id="6526"/>
    <lineage>
        <taxon>Eukaryota</taxon>
        <taxon>Metazoa</taxon>
        <taxon>Spiralia</taxon>
        <taxon>Lophotrochozoa</taxon>
        <taxon>Mollusca</taxon>
        <taxon>Gastropoda</taxon>
        <taxon>Heterobranchia</taxon>
        <taxon>Euthyneura</taxon>
        <taxon>Panpulmonata</taxon>
        <taxon>Hygrophila</taxon>
        <taxon>Lymnaeoidea</taxon>
        <taxon>Planorbidae</taxon>
        <taxon>Biomphalaria</taxon>
    </lineage>
</organism>
<protein>
    <recommendedName>
        <fullName evidence="4 9">Midasin</fullName>
    </recommendedName>
</protein>
<feature type="region of interest" description="Disordered" evidence="10">
    <location>
        <begin position="4414"/>
        <end position="4897"/>
    </location>
</feature>
<dbReference type="SUPFAM" id="SSF52540">
    <property type="entry name" value="P-loop containing nucleoside triphosphate hydrolases"/>
    <property type="match status" value="6"/>
</dbReference>
<evidence type="ECO:0000313" key="12">
    <source>
        <dbReference type="EnsemblMetazoa" id="BGLB016535-PA"/>
    </source>
</evidence>
<dbReference type="PIRSF" id="PIRSF010340">
    <property type="entry name" value="Midasin"/>
    <property type="match status" value="1"/>
</dbReference>
<dbReference type="OrthoDB" id="422220at2759"/>
<dbReference type="Pfam" id="PF07728">
    <property type="entry name" value="AAA_5"/>
    <property type="match status" value="7"/>
</dbReference>
<dbReference type="GO" id="GO:0005654">
    <property type="term" value="C:nucleoplasm"/>
    <property type="evidence" value="ECO:0007669"/>
    <property type="project" value="UniProtKB-SubCell"/>
</dbReference>
<evidence type="ECO:0000256" key="4">
    <source>
        <dbReference type="ARBA" id="ARBA00017143"/>
    </source>
</evidence>
<feature type="domain" description="VWFA" evidence="11">
    <location>
        <begin position="5074"/>
        <end position="5272"/>
    </location>
</feature>
<dbReference type="FunFam" id="3.40.50.300:FF:000956">
    <property type="entry name" value="Midasin"/>
    <property type="match status" value="1"/>
</dbReference>
<dbReference type="GO" id="GO:0000055">
    <property type="term" value="P:ribosomal large subunit export from nucleus"/>
    <property type="evidence" value="ECO:0007669"/>
    <property type="project" value="TreeGrafter"/>
</dbReference>
<evidence type="ECO:0000256" key="8">
    <source>
        <dbReference type="ARBA" id="ARBA00023242"/>
    </source>
</evidence>
<feature type="compositionally biased region" description="Basic and acidic residues" evidence="10">
    <location>
        <begin position="4483"/>
        <end position="4495"/>
    </location>
</feature>
<gene>
    <name evidence="12" type="primary">106070670</name>
</gene>
<feature type="compositionally biased region" description="Acidic residues" evidence="10">
    <location>
        <begin position="4496"/>
        <end position="4521"/>
    </location>
</feature>
<dbReference type="STRING" id="6526.A0A2C9K8M5"/>
<accession>A0A2C9K8M5</accession>
<feature type="compositionally biased region" description="Basic and acidic residues" evidence="10">
    <location>
        <begin position="4798"/>
        <end position="4811"/>
    </location>
</feature>
<dbReference type="GO" id="GO:0005730">
    <property type="term" value="C:nucleolus"/>
    <property type="evidence" value="ECO:0007669"/>
    <property type="project" value="UniProtKB-SubCell"/>
</dbReference>
<evidence type="ECO:0000313" key="13">
    <source>
        <dbReference type="Proteomes" id="UP000076420"/>
    </source>
</evidence>
<name>A0A2C9K8M5_BIOGL</name>
<dbReference type="VEuPathDB" id="VectorBase:BGLB016535"/>
<feature type="compositionally biased region" description="Basic and acidic residues" evidence="10">
    <location>
        <begin position="4557"/>
        <end position="4590"/>
    </location>
</feature>
<dbReference type="VEuPathDB" id="VectorBase:BGLAX_037082"/>
<dbReference type="FunFam" id="3.40.50.410:FF:000028">
    <property type="entry name" value="Midasin"/>
    <property type="match status" value="1"/>
</dbReference>
<dbReference type="Gene3D" id="3.40.50.300">
    <property type="entry name" value="P-loop containing nucleotide triphosphate hydrolases"/>
    <property type="match status" value="6"/>
</dbReference>
<dbReference type="Proteomes" id="UP000076420">
    <property type="component" value="Unassembled WGS sequence"/>
</dbReference>
<reference evidence="12" key="1">
    <citation type="submission" date="2020-05" db="UniProtKB">
        <authorList>
            <consortium name="EnsemblMetazoa"/>
        </authorList>
    </citation>
    <scope>IDENTIFICATION</scope>
    <source>
        <strain evidence="12">BB02</strain>
    </source>
</reference>
<dbReference type="GO" id="GO:0030687">
    <property type="term" value="C:preribosome, large subunit precursor"/>
    <property type="evidence" value="ECO:0007669"/>
    <property type="project" value="TreeGrafter"/>
</dbReference>
<evidence type="ECO:0000256" key="7">
    <source>
        <dbReference type="ARBA" id="ARBA00023186"/>
    </source>
</evidence>
<evidence type="ECO:0000256" key="2">
    <source>
        <dbReference type="ARBA" id="ARBA00004642"/>
    </source>
</evidence>
<dbReference type="KEGG" id="bgt:106070670"/>
<dbReference type="InterPro" id="IPR002035">
    <property type="entry name" value="VWF_A"/>
</dbReference>
<feature type="compositionally biased region" description="Basic and acidic residues" evidence="10">
    <location>
        <begin position="4647"/>
        <end position="4657"/>
    </location>
</feature>
<sequence>MENEISSWNMLNGLSYICKVNKICASKLLNYLSKQIWSQQDREALVKQLSDLLLHSECIVDICVCFRPLILELAHRLLHTILKDKHSNVELLKKFAVLISHGFCVSPELQRFAVDFVRQHKPFLQTEIYVDGEPSKKKKKKHQIADLDWCCAMWNYLLYLPELSDSLDLHHLTDYLSSSNSLVRWFAALSLSRHLHLSECERNVFLNKYFSLEEQRLLLLRTEKEKLNSEKKVLLAKGILQVERLGTSQSYTKQSLLNSDMSEGVLSVMGILLPMVHIQSTDHRTWNPLVLVPSTQHHLKSLALAVASCKPVMLQGPVGCGKTCLVEHLAHITGRTRAPYLLKIQLGDQTDSKALLGTYCSTEVPGEFVWRAGVLTRALYEGSWLLLEDVDTAPMDVLSLLIALAETGKLSVPGHGDEIRASPGFQLFVTRRLHSTSDGLYESKSGHCSGLEKLCSVINLEPLSREELKEVITVMYPVLEPVVDKLLDIYFMLSSGRHHSIIAGEEEIHTLGKFITLDGRPISSRDLMTWCSRSAVDFNHMETSQGVKVFLEALDCFVSCLSKNTKRIALAAAIGEKLNVTEERAKYFCTEYKPSLEDSVNFLKIGRASLKKQKQILQSKPAPTFSYTRSSMVLLEKVSVCIQRNEPVLLCGETGTGKTSTIHFLAHHLGHKLHVINLNQQSDSTDLLGGFKPVDFKFVMKPLREEFETLFCECFSRAQNEKFLSHIQTLFAKKRWKDLLILFEAPINKALMKYDQESLQYAEWNKVKNRINELRLQIREAENVLAFSFIEGALVKALKNGDWVLLDEINLAAAETLECLSGLLESVSGSVVLTERGDVEPVIRHPDFRLFACMNPATDVGKKDLPVGIRNRLTEFYVEDLECPKDLSTLVRDYLTGLSLSSKQIAGIVNFYLNIKNDPSDKLTDGTGHKPHYSLRTLCRALRFCGRNPCQSVPRSLYEGFCLSFLTQLDRASHPTVCKLICKHLLPNDSSKAVLSQKLPKPEGDFINVADYWISKGQLKPIIPQHYILTASVKLNLKDLARVVSAGKHPVLLQGETSVGKTSLIHYLAQLTGNVCVRVNNHEHTDIQEYIGSYVADELGKLVFKDGVLVEAMRKGYWIILDELNLAPTDVLEALNRLLDDNQELFIPETQEMVQAHPKFILFATQNPPGLYGGRKILSRAFRNRFIELHFDEIPPSELEIILHERCEIPLSYAKKLVSVMLDLQTHRRGSGIFFGKHGFMTLRDLFRWATRYKCPDAGEGETFYDWDQHLAEHGYLLLAGRVRKIEEETIIKEVLQKHFKRILDVNSLYSITPGTSGPIQRLLSGVMEQQLPGFQQIVWTYSMRRLAVLIGQAIKFKEPVLLVGSTGVGKTTICQLYAAMQGKKLYSINCHMHTESADFLGGLRPVRSRENSEKCENQKLFEWKDGPLILAMKEGSMFLVDEISLADDSVLERLNSVLEPERTLVLAEKGGTESTVTTEIEILRADEQFQVFATMNPGGDFGKKELSPALRNRFTEIWCPQSLEHSDLVAIIEKSITSDAHLYASPDGTSGFGHAIMEFIEWFLATDLGRRTTVSIRDIINWAYFINTCTSSHEDSHVLDPITAYIHGACIIFIDSLGTGSTSSIPEHRSHVSRITCLQFLHQQLVRLTGVSVDFNKCGLLFQSANVEKSLVVTENTLTIYPFTIRRDPVKYTIDEPFTFDAPTTYMNAQKLLRALQLSRPILLEGSPGVGKTTLVAAVARMACKKFTRINLSEQTDVTDLFGADLPVEGGEAGMFAWRDGPFLQALKAGHWVILDELNLASQSVLEGLNACFDHRGEIYIPELGKMFYIQPDQTRIFACQNPLSQGGGRKGLPQSFLNRFTQVYIDPLTKDDLVYILSTLYPEFPKDMLSAMMEFNSKVLEDTMEKKLWAVKGSPWEFNLRDLYRWCDLLKQNQSSSSFNPGEYVGLIYVDRMRTLADKLKMEERYISTMGSRYPLYTSSRKLHFGQTTLQVGHSFLARENPFWNASTGTVVILHHHLEKMESLMKCVEMGWLAILLGSQSTGKTSLVKLLAQLTGNTLVILPMNSSMDTIELLGGFEQTDVWKHIGDISSLILQEIKQLQRKCLLAEDVKEKSKVESLERHWSEYIHLPRSTEGMSSEEHQSLLKQHVQHLQTIVLLLEKVKQKDLDNVVLNVGHQLAHLINTLSNMKSGVCGGGTFEWVDSVLVKALQNGHWLLIDNVNFCCASVLDRLNALLEPKGILSINERGTVDGVTVNIVPHPQFRLFFAMDPKHGEMSRAMRNRGVEICLLGEDDDCPFSKEDVSFMLQVVGLASPKLLDWLIALHSAMRSQLPYGEKPVMADLLHAGSLLSQLLAKGYCLPEASRHIIQDVYVSATKYSTTKQIAKDLAVQCLSELPLCDQEEVTKTVLPRLKMSLINDVSYLSQIKMASVVLLSILQDVSGESEQLIQDKIKSEAAASIFVRLQSEESWQLSLDWLSMMTSENFSSRDLVFQSFTDRIRKLLAASLTHIFNSLTWKQLQNVLQKIFCTSIPALSLMCKQSWDLNMNPQACQRALVMLGDVDTKTQHNLNVLKSFTQRLEMLQHCCQVAFNLKEKLDTMDQAKGNKTQHKVVGLVSLFLSELADSLPDLVLTMDQETFEQLNKSYLQLHWLYYLADTAVCSQSLPKEVFLAFLALHWHWVVDKLSSLMAHSTSTNSKLYMASEELKRHLGGGDNQVKLYIRFWHSFGHPRSYATQVEADFAADVNSVRTSLNTCHVGTLEKIKSKVELLAGTPIVQQLWNMMRLLDQGQWLQAQEDLVHVKQILSQTSNLSQNFPSRLVSLWPLFDHLALVVEMSLYSGTSCLEDEEICQDYILTHIPRLPGFTCHDVLNQMWGSPSSYNHHLWIEWPISDEELLVREVKPGPAVFHQAIMSKFIMHTLTRHSTLTSADPLPLHIALGRLEEERQQLSHISRHVWAHSATLANTQYGINVFEQHFLLETFMEMLSALGSSLLPPLEVTAWQQHVRNVLSEHKEVPEHILTDLENRLNLNSLSLQDGLKSDIALCFHHMRQVMTNMEPERRKAIVGSGLVYVGLVLAELLSPKGPVDPMQKSRIKLEHFQQESKEIHFELEAWCTYLRQTTGRRLSETPQEYYHPRVVQLLQRQLYLKDALSQFENCIAYRPDPLQFSQVSQAISGLLKNTCSRVKIADLVSRLICENQETASSCVTEEHVWQDTTSRFIQQLQNTFHCFKDVTDPFVKALYTMKFGLRILSDKADRMLQVKKFGCIQSIAKTVEDLCSFPTVSFSRPNLLQLANQLIQNVCSELICSVSDSDKDIHSIKSRSLVCALFLVKAHCYSNRQLDREVMMTLTHILDDFTHAWTQQEELRKCKEAEKSSLFVYKDEIHGDTRSEKEKEEADFRAAYPSFELAFIDVTGANRLEDVGLEARASDSIGASEPLKGINMLEMVLISSVHRDLMTSLSQADWLDRVQCNFKQDIDVLTSSLMSYKIGAEVVKSVYHVLDNATDQSILGSHVLFASSLLQNLRDREEQVTSEKTYNIYSDSNVCEVIKCKPVLENLRKRVAELLAEWPEHPTLLLLNQLMDRILTFSVTEPVMKFLTGLELVLQKAQDWESNAASFVSMSIQLGEISQLIVHWRKLELSCWKSSLDREEVTCQDKASHWWFHLYQLLSCYINNEQSQDEQQSCKDDLVTSLKTFMESSSVGEYDVRLDMLLAFHCQLVHVQDSPTSKQLLHLLWNLYQFYKQYQNQVRHEIKTMREPIEKKLKGFVKIARWNDMNYWSLKASTEKTHRTVHKFIKEYQAVLHQPVKTLLGDKKDDQLSSEVRESTGFCLETTVQEVTGKLKESVTLNESIGVIQPYQPPAALSGITLLPRLQSLFKKMKKHLLKCVEDPGLMKNVLILDDFTGELIEAIHSLQSLQVTPSSDKEKQQKEAHSINLRKRKRLAELFQYLSDLGLSFRKGVIKNNKIALAEALEVPPVHLSTSSGLPVSRLWSSCDQYFYKCMSRHAQFNSAIISPSKELGMSEVERCRGFIEHFSQLYVDQRYRLVQLTQDLSSLRKYFDAVTTLMENVSLPPQGQSSLFLAKTKHLATKLCQGLSQTILLLEACPKQPDSPSPLAKRKLSPSAVWTHGDVSWKLCLDLLQSLQSKVTKAQEKLETLSSKLLLGREDMVVVSHTMEIFTSFLQHFDWISAQFSDCSGAQSCFTATVNYLALEVTQLNQEFTDWWDHLKCDSEPPSVQVAGLSLRCGKVLSHLSLPAHVEYGEKTLQFVRSVESFVEGMLLSVQNVVAQAQMTSNEELQEAHITKHLLDMETSLLSKLNCAKRISKFEELLNSLRSMSDTVSYDNQSQTDKESVSFCAKTLLHCQPLIKSFSNLIEVQLVQSVSLHRCLGKLLSVLLSVFTELSQKGFCLPPELSDEMSGEGATEFKDIEGGGLGEGEGAKDVSDQIESEDQLEGVKGLDNPSSEEPKDVPSEDNAIEMSDDFDGKIQENETNDKEDNDDDSDKGEEEEMDKQMGDVEDDNNDKLDDRMWGSDEEEDHEDKPDEQAGDGVDQQMEEMVAKEDIKDKAKEHDDKRNKEENREENKEENKEEEKDDYDDNQINPHNVDNEEKTEELELPKDLQLDDETAGDKGDEEKMETENDEDTERADESESDKCDDADGQDSNENKETEEFPAAEEVEKEGVDEEEKEGVDDFETMKAEDQEEHKEDDQSAVKEDKPSSELKSEDKSSQDNVEVDDQSGADNQTVESSASQVVQPDSSEKQMEDKEEEREGAGAASSEDQSGHRGRNSQQNTDGDEQETKQEKHAGESNADRTLGSNEKEHRHLKTLKESKEQKQETKTISKAQEYEHVRDAQLETDAQTVDAATKDQMLEKQAVPTQEEDGESMNEDEEVEPDIENSEDVEMFDLPEMQPVKPRQDGETCQDNTEDNKTGVEKESVEIEGDKILTMTAERPPESSIHTVIDNLQLSHEVDIHLLRSQLEENIHIWSEDPTGLLMQAAIEAWQKYYSLTSQLAQELCEQLRLILEPSKATKLKGDYRTGKRLNMRKVIPYIASQFRKDKIWLRRSKPSKRNYQIMIAVDDSASMADSHSKQLAFESLALVSNALTLLESGELAVCSFGEEMRLLHPFSEPFTNQSGANILHLMTCQQKQTKYGMLLDNAVHLIKQAASSAHTSTMNVDTAQLLLILSDGQGVFREGMDFVKRAVRRARSARIFIVFVILDKKGSILDARVPIMDSTGKVQEIKSYLEMFPFPFYIILRDINSMPQILSDALRQWFELVTASDSST</sequence>
<dbReference type="Pfam" id="PF17865">
    <property type="entry name" value="AAA_lid_5"/>
    <property type="match status" value="1"/>
</dbReference>
<feature type="compositionally biased region" description="Polar residues" evidence="10">
    <location>
        <begin position="4740"/>
        <end position="4756"/>
    </location>
</feature>
<keyword evidence="6 9" id="KW-0067">ATP-binding</keyword>
<dbReference type="PANTHER" id="PTHR48103:SF2">
    <property type="entry name" value="MIDASIN"/>
    <property type="match status" value="1"/>
</dbReference>
<keyword evidence="7 9" id="KW-0143">Chaperone</keyword>
<dbReference type="FunFam" id="3.40.50.300:FF:000142">
    <property type="entry name" value="Midasin"/>
    <property type="match status" value="1"/>
</dbReference>
<dbReference type="InterPro" id="IPR003593">
    <property type="entry name" value="AAA+_ATPase"/>
</dbReference>
<feature type="compositionally biased region" description="Basic and acidic residues" evidence="10">
    <location>
        <begin position="4605"/>
        <end position="4633"/>
    </location>
</feature>
<dbReference type="PROSITE" id="PS50234">
    <property type="entry name" value="VWFA"/>
    <property type="match status" value="1"/>
</dbReference>
<dbReference type="SUPFAM" id="SSF53300">
    <property type="entry name" value="vWA-like"/>
    <property type="match status" value="1"/>
</dbReference>
<evidence type="ECO:0000256" key="1">
    <source>
        <dbReference type="ARBA" id="ARBA00004604"/>
    </source>
</evidence>
<comment type="similarity">
    <text evidence="3 9">Belongs to the midasin family.</text>
</comment>
<keyword evidence="5 9" id="KW-0547">Nucleotide-binding</keyword>
<dbReference type="Pfam" id="PF21108">
    <property type="entry name" value="MDN1_4th"/>
    <property type="match status" value="1"/>
</dbReference>
<comment type="subcellular location">
    <subcellularLocation>
        <location evidence="1">Nucleus</location>
        <location evidence="1">Nucleolus</location>
    </subcellularLocation>
    <subcellularLocation>
        <location evidence="2">Nucleus</location>
        <location evidence="2">Nucleoplasm</location>
    </subcellularLocation>
</comment>
<dbReference type="SMART" id="SM00382">
    <property type="entry name" value="AAA"/>
    <property type="match status" value="6"/>
</dbReference>
<dbReference type="InterPro" id="IPR041190">
    <property type="entry name" value="Midasin_AAA_lid_5"/>
</dbReference>
<keyword evidence="8 9" id="KW-0539">Nucleus</keyword>
<dbReference type="FunFam" id="3.40.50.300:FF:000764">
    <property type="entry name" value="Midasin"/>
    <property type="match status" value="1"/>
</dbReference>
<evidence type="ECO:0000256" key="3">
    <source>
        <dbReference type="ARBA" id="ARBA00007188"/>
    </source>
</evidence>
<feature type="compositionally biased region" description="Basic and acidic residues" evidence="10">
    <location>
        <begin position="4758"/>
        <end position="4772"/>
    </location>
</feature>
<feature type="compositionally biased region" description="Basic and acidic residues" evidence="10">
    <location>
        <begin position="4818"/>
        <end position="4854"/>
    </location>
</feature>
<feature type="compositionally biased region" description="Basic and acidic residues" evidence="10">
    <location>
        <begin position="4522"/>
        <end position="4531"/>
    </location>
</feature>
<feature type="compositionally biased region" description="Basic and acidic residues" evidence="10">
    <location>
        <begin position="4695"/>
        <end position="4729"/>
    </location>
</feature>
<evidence type="ECO:0000256" key="10">
    <source>
        <dbReference type="SAM" id="MobiDB-lite"/>
    </source>
</evidence>
<dbReference type="GO" id="GO:0016887">
    <property type="term" value="F:ATP hydrolysis activity"/>
    <property type="evidence" value="ECO:0007669"/>
    <property type="project" value="InterPro"/>
</dbReference>
<feature type="compositionally biased region" description="Acidic residues" evidence="10">
    <location>
        <begin position="4671"/>
        <end position="4694"/>
    </location>
</feature>
<dbReference type="InterPro" id="IPR027417">
    <property type="entry name" value="P-loop_NTPase"/>
</dbReference>
<comment type="function">
    <text evidence="9">Nuclear chaperone required for maturation and nuclear export of pre-60S ribosome subunits.</text>
</comment>
<proteinExistence type="inferred from homology"/>
<feature type="compositionally biased region" description="Acidic residues" evidence="10">
    <location>
        <begin position="4879"/>
        <end position="4897"/>
    </location>
</feature>
<dbReference type="Pfam" id="PF17867">
    <property type="entry name" value="AAA_lid_7"/>
    <property type="match status" value="3"/>
</dbReference>
<dbReference type="InterPro" id="IPR036465">
    <property type="entry name" value="vWFA_dom_sf"/>
</dbReference>
<dbReference type="InterPro" id="IPR012099">
    <property type="entry name" value="Midasin"/>
</dbReference>
<dbReference type="PANTHER" id="PTHR48103">
    <property type="entry name" value="MIDASIN-RELATED"/>
    <property type="match status" value="1"/>
</dbReference>
<evidence type="ECO:0000256" key="5">
    <source>
        <dbReference type="ARBA" id="ARBA00022741"/>
    </source>
</evidence>
<evidence type="ECO:0000256" key="9">
    <source>
        <dbReference type="PIRNR" id="PIRNR010340"/>
    </source>
</evidence>
<feature type="region of interest" description="Disordered" evidence="10">
    <location>
        <begin position="4912"/>
        <end position="4934"/>
    </location>
</feature>
<dbReference type="FunFam" id="3.40.50.300:FF:000582">
    <property type="entry name" value="Midasin"/>
    <property type="match status" value="1"/>
</dbReference>
<dbReference type="InterPro" id="IPR011704">
    <property type="entry name" value="ATPase_dyneun-rel_AAA"/>
</dbReference>
<evidence type="ECO:0000259" key="11">
    <source>
        <dbReference type="PROSITE" id="PS50234"/>
    </source>
</evidence>
<dbReference type="EnsemblMetazoa" id="BGLB016535-RA">
    <property type="protein sequence ID" value="BGLB016535-PA"/>
    <property type="gene ID" value="BGLB016535"/>
</dbReference>
<dbReference type="InterPro" id="IPR048617">
    <property type="entry name" value="MDN1_AAA_lid_4"/>
</dbReference>
<dbReference type="Gene3D" id="3.40.50.410">
    <property type="entry name" value="von Willebrand factor, type A domain"/>
    <property type="match status" value="1"/>
</dbReference>
<dbReference type="GO" id="GO:0005524">
    <property type="term" value="F:ATP binding"/>
    <property type="evidence" value="ECO:0007669"/>
    <property type="project" value="UniProtKB-KW"/>
</dbReference>
<dbReference type="InterPro" id="IPR040848">
    <property type="entry name" value="AAA_lid_7"/>
</dbReference>
<feature type="compositionally biased region" description="Acidic residues" evidence="10">
    <location>
        <begin position="4634"/>
        <end position="4646"/>
    </location>
</feature>
<dbReference type="GO" id="GO:0000027">
    <property type="term" value="P:ribosomal large subunit assembly"/>
    <property type="evidence" value="ECO:0007669"/>
    <property type="project" value="InterPro"/>
</dbReference>
<dbReference type="CDD" id="cd00009">
    <property type="entry name" value="AAA"/>
    <property type="match status" value="4"/>
</dbReference>
<evidence type="ECO:0000256" key="6">
    <source>
        <dbReference type="ARBA" id="ARBA00022840"/>
    </source>
</evidence>